<sequence length="438" mass="50289">MPTISGLDLKVLAEVDRENLEKPFNEEEVSTVVNGCDGNKALGPDGLNLNFVKANWVSIKDDFMNFIKRFKDINNMFIALFPKCGTPESLSDYRPIRFVNSTYKILANVLANRLKTVMGEIINECQSTFVRNRHIMDSFVVAEEMIHSWKRDKEGGLVIKLDFEKAYHNGLNCLIEKATGLGLVSGATFGTDSIHITHLQFADDTVLYFKPKIKYLHNARRLLRQVNLSITYLGLPFGAKPFSKFFWDPILKFIDSRMAPWKKKFLNKGGSVKKKKAHAINWKTLCKSKNSGGLGIGSMSDKNKSLLVKWIWRFGLEDKSLWRLVTCAKYGVSNAALNWDWKDGKFTVSSFRNCLEDNSMVNSIDHKFIWQGLSPPKTEFLLWQPLRGRVMVRKVLYRFGYDPTATLMCSFCGKDEESIDHLFLHCQWSWNLWTECMN</sequence>
<dbReference type="Pfam" id="PF13966">
    <property type="entry name" value="zf-RVT"/>
    <property type="match status" value="1"/>
</dbReference>
<evidence type="ECO:0008006" key="5">
    <source>
        <dbReference type="Google" id="ProtNLM"/>
    </source>
</evidence>
<protein>
    <recommendedName>
        <fullName evidence="5">Reverse transcriptase domain-containing protein</fullName>
    </recommendedName>
</protein>
<dbReference type="PANTHER" id="PTHR31635">
    <property type="entry name" value="REVERSE TRANSCRIPTASE DOMAIN-CONTAINING PROTEIN-RELATED"/>
    <property type="match status" value="1"/>
</dbReference>
<dbReference type="Pfam" id="PF00078">
    <property type="entry name" value="RVT_1"/>
    <property type="match status" value="1"/>
</dbReference>
<name>A0AAD9XMH1_9ROSI</name>
<dbReference type="PANTHER" id="PTHR31635:SF196">
    <property type="entry name" value="REVERSE TRANSCRIPTASE DOMAIN-CONTAINING PROTEIN-RELATED"/>
    <property type="match status" value="1"/>
</dbReference>
<accession>A0AAD9XMH1</accession>
<reference evidence="3" key="1">
    <citation type="journal article" date="2023" name="Plant J.">
        <title>Genome sequences and population genomics provide insights into the demographic history, inbreeding, and mutation load of two 'living fossil' tree species of Dipteronia.</title>
        <authorList>
            <person name="Feng Y."/>
            <person name="Comes H.P."/>
            <person name="Chen J."/>
            <person name="Zhu S."/>
            <person name="Lu R."/>
            <person name="Zhang X."/>
            <person name="Li P."/>
            <person name="Qiu J."/>
            <person name="Olsen K.M."/>
            <person name="Qiu Y."/>
        </authorList>
    </citation>
    <scope>NUCLEOTIDE SEQUENCE</scope>
    <source>
        <strain evidence="3">KIB01</strain>
    </source>
</reference>
<comment type="caution">
    <text evidence="3">The sequence shown here is derived from an EMBL/GenBank/DDBJ whole genome shotgun (WGS) entry which is preliminary data.</text>
</comment>
<feature type="domain" description="Reverse transcriptase zinc-binding" evidence="2">
    <location>
        <begin position="346"/>
        <end position="433"/>
    </location>
</feature>
<keyword evidence="4" id="KW-1185">Reference proteome</keyword>
<feature type="domain" description="Reverse transcriptase" evidence="1">
    <location>
        <begin position="90"/>
        <end position="169"/>
    </location>
</feature>
<evidence type="ECO:0000259" key="1">
    <source>
        <dbReference type="Pfam" id="PF00078"/>
    </source>
</evidence>
<evidence type="ECO:0000313" key="4">
    <source>
        <dbReference type="Proteomes" id="UP001280121"/>
    </source>
</evidence>
<dbReference type="AlphaFoldDB" id="A0AAD9XMH1"/>
<dbReference type="InterPro" id="IPR026960">
    <property type="entry name" value="RVT-Znf"/>
</dbReference>
<gene>
    <name evidence="3" type="ORF">Ddye_000873</name>
</gene>
<proteinExistence type="predicted"/>
<dbReference type="Proteomes" id="UP001280121">
    <property type="component" value="Unassembled WGS sequence"/>
</dbReference>
<evidence type="ECO:0000313" key="3">
    <source>
        <dbReference type="EMBL" id="KAK2662299.1"/>
    </source>
</evidence>
<evidence type="ECO:0000259" key="2">
    <source>
        <dbReference type="Pfam" id="PF13966"/>
    </source>
</evidence>
<dbReference type="EMBL" id="JANJYI010000001">
    <property type="protein sequence ID" value="KAK2662299.1"/>
    <property type="molecule type" value="Genomic_DNA"/>
</dbReference>
<organism evidence="3 4">
    <name type="scientific">Dipteronia dyeriana</name>
    <dbReference type="NCBI Taxonomy" id="168575"/>
    <lineage>
        <taxon>Eukaryota</taxon>
        <taxon>Viridiplantae</taxon>
        <taxon>Streptophyta</taxon>
        <taxon>Embryophyta</taxon>
        <taxon>Tracheophyta</taxon>
        <taxon>Spermatophyta</taxon>
        <taxon>Magnoliopsida</taxon>
        <taxon>eudicotyledons</taxon>
        <taxon>Gunneridae</taxon>
        <taxon>Pentapetalae</taxon>
        <taxon>rosids</taxon>
        <taxon>malvids</taxon>
        <taxon>Sapindales</taxon>
        <taxon>Sapindaceae</taxon>
        <taxon>Hippocastanoideae</taxon>
        <taxon>Acereae</taxon>
        <taxon>Dipteronia</taxon>
    </lineage>
</organism>
<dbReference type="InterPro" id="IPR000477">
    <property type="entry name" value="RT_dom"/>
</dbReference>